<accession>A0A8S5LNH7</accession>
<dbReference type="InterPro" id="IPR007539">
    <property type="entry name" value="DUF551"/>
</dbReference>
<protein>
    <recommendedName>
        <fullName evidence="1">DUF551 domain-containing protein</fullName>
    </recommendedName>
</protein>
<evidence type="ECO:0000313" key="2">
    <source>
        <dbReference type="EMBL" id="DAD71419.1"/>
    </source>
</evidence>
<proteinExistence type="predicted"/>
<reference evidence="2" key="1">
    <citation type="journal article" date="2021" name="Proc. Natl. Acad. Sci. U.S.A.">
        <title>A Catalog of Tens of Thousands of Viruses from Human Metagenomes Reveals Hidden Associations with Chronic Diseases.</title>
        <authorList>
            <person name="Tisza M.J."/>
            <person name="Buck C.B."/>
        </authorList>
    </citation>
    <scope>NUCLEOTIDE SEQUENCE</scope>
    <source>
        <strain evidence="2">Ctsf32</strain>
    </source>
</reference>
<sequence length="114" mass="13042">MDAKKKIVELIAQKVCDTWSESCDEWLPRDCGKCYANDCHISELADHLIANGVTVQEWVSVEDRLPEENTTVIVATDNGIVFQCLYSYDGWDLWDDNDVNITHWQPMPQPPKGE</sequence>
<name>A0A8S5LNH7_9CAUD</name>
<feature type="domain" description="DUF551" evidence="1">
    <location>
        <begin position="57"/>
        <end position="112"/>
    </location>
</feature>
<organism evidence="2">
    <name type="scientific">Siphoviridae sp. ctsf32</name>
    <dbReference type="NCBI Taxonomy" id="2827594"/>
    <lineage>
        <taxon>Viruses</taxon>
        <taxon>Duplodnaviria</taxon>
        <taxon>Heunggongvirae</taxon>
        <taxon>Uroviricota</taxon>
        <taxon>Caudoviricetes</taxon>
    </lineage>
</organism>
<evidence type="ECO:0000259" key="1">
    <source>
        <dbReference type="Pfam" id="PF04448"/>
    </source>
</evidence>
<dbReference type="EMBL" id="BK015882">
    <property type="protein sequence ID" value="DAD71419.1"/>
    <property type="molecule type" value="Genomic_DNA"/>
</dbReference>
<dbReference type="Pfam" id="PF04448">
    <property type="entry name" value="DUF551"/>
    <property type="match status" value="1"/>
</dbReference>